<protein>
    <recommendedName>
        <fullName evidence="2">Leucine rich repeat variant domain-containing protein</fullName>
    </recommendedName>
</protein>
<dbReference type="OrthoDB" id="3238842at2"/>
<feature type="domain" description="Leucine rich repeat variant" evidence="2">
    <location>
        <begin position="20"/>
        <end position="76"/>
    </location>
</feature>
<dbReference type="InterPro" id="IPR057893">
    <property type="entry name" value="LRV_2"/>
</dbReference>
<reference evidence="3 4" key="1">
    <citation type="submission" date="2017-10" db="EMBL/GenBank/DDBJ databases">
        <title>Draft genome sequences of strains TRE 1, TRE 9, TRE H and TRI 7, isolated from tamarins, belonging to four potential novel Bifidobacterium species.</title>
        <authorList>
            <person name="Mattarelli P."/>
            <person name="Modesto M."/>
            <person name="Puglisi E."/>
            <person name="Morelli L."/>
            <person name="Spezio C."/>
            <person name="Bonetti A."/>
            <person name="Sandri C."/>
        </authorList>
    </citation>
    <scope>NUCLEOTIDE SEQUENCE [LARGE SCALE GENOMIC DNA]</scope>
    <source>
        <strain evidence="4">TRE1</strain>
    </source>
</reference>
<dbReference type="EMBL" id="PEBI01000001">
    <property type="protein sequence ID" value="PJM74332.1"/>
    <property type="molecule type" value="Genomic_DNA"/>
</dbReference>
<evidence type="ECO:0000313" key="4">
    <source>
        <dbReference type="Proteomes" id="UP000229095"/>
    </source>
</evidence>
<evidence type="ECO:0000259" key="2">
    <source>
        <dbReference type="Pfam" id="PF25591"/>
    </source>
</evidence>
<accession>A0A2M9HBZ9</accession>
<evidence type="ECO:0000256" key="1">
    <source>
        <dbReference type="SAM" id="MobiDB-lite"/>
    </source>
</evidence>
<feature type="region of interest" description="Disordered" evidence="1">
    <location>
        <begin position="1"/>
        <end position="25"/>
    </location>
</feature>
<name>A0A2M9HBZ9_9BIFI</name>
<feature type="compositionally biased region" description="Basic residues" evidence="1">
    <location>
        <begin position="1"/>
        <end position="10"/>
    </location>
</feature>
<dbReference type="AlphaFoldDB" id="A0A2M9HBZ9"/>
<proteinExistence type="predicted"/>
<gene>
    <name evidence="3" type="ORF">CS006_02890</name>
</gene>
<comment type="caution">
    <text evidence="3">The sequence shown here is derived from an EMBL/GenBank/DDBJ whole genome shotgun (WGS) entry which is preliminary data.</text>
</comment>
<keyword evidence="4" id="KW-1185">Reference proteome</keyword>
<sequence length="84" mass="9254">MNAPARRRRGLQPPAPPLRLTPQVASDPLTNEDVLWHIAEHAPELRMWLIANTAATPELLEYVSQVGGPGVARGFEVLFSSLEE</sequence>
<organism evidence="3 4">
    <name type="scientific">Bifidobacterium primatium</name>
    <dbReference type="NCBI Taxonomy" id="2045438"/>
    <lineage>
        <taxon>Bacteria</taxon>
        <taxon>Bacillati</taxon>
        <taxon>Actinomycetota</taxon>
        <taxon>Actinomycetes</taxon>
        <taxon>Bifidobacteriales</taxon>
        <taxon>Bifidobacteriaceae</taxon>
        <taxon>Bifidobacterium</taxon>
    </lineage>
</organism>
<evidence type="ECO:0000313" key="3">
    <source>
        <dbReference type="EMBL" id="PJM74332.1"/>
    </source>
</evidence>
<dbReference type="Proteomes" id="UP000229095">
    <property type="component" value="Unassembled WGS sequence"/>
</dbReference>
<dbReference type="Pfam" id="PF25591">
    <property type="entry name" value="LRV_2"/>
    <property type="match status" value="1"/>
</dbReference>